<proteinExistence type="inferred from homology"/>
<protein>
    <submittedName>
        <fullName evidence="4">AAA family ATPase</fullName>
    </submittedName>
</protein>
<dbReference type="AlphaFoldDB" id="A0A371YJQ9"/>
<evidence type="ECO:0000256" key="1">
    <source>
        <dbReference type="ARBA" id="ARBA00006914"/>
    </source>
</evidence>
<comment type="similarity">
    <text evidence="1">Belongs to the AAA ATPase family.</text>
</comment>
<dbReference type="InterPro" id="IPR003959">
    <property type="entry name" value="ATPase_AAA_core"/>
</dbReference>
<evidence type="ECO:0000313" key="5">
    <source>
        <dbReference type="Proteomes" id="UP000240957"/>
    </source>
</evidence>
<gene>
    <name evidence="3" type="ORF">ACFODO_11970</name>
    <name evidence="4" type="ORF">C9E89_020425</name>
</gene>
<dbReference type="Proteomes" id="UP000240957">
    <property type="component" value="Unassembled WGS sequence"/>
</dbReference>
<dbReference type="GO" id="GO:0007033">
    <property type="term" value="P:vacuole organization"/>
    <property type="evidence" value="ECO:0007669"/>
    <property type="project" value="TreeGrafter"/>
</dbReference>
<sequence>MNKYVNQPFANDVQQGEMENFTEIHPLAKLWAFRFLVELGGAKEFISDNCFNNQWIAKQLGFSEPLLNDQFNEQAAYQELKQLHQNIEQQHLNQPFQFSEELQFNLKLLQQLLDLNDVESLILGFVILLNSEQLLDDIADTLGELTASKTLRALAIVLDVPYEEIRQALSTQGRLHRSGLVSLQQYYRNYLRIKLSLVSNQLVDKLLVKANDVMDLFTGTINKSDRAELTIQDYPHLQKDLNLLLAYLKQVKNTKQKGVNIFLYGSSGTGKTQLCKVLAAELAVQLFEISYEDADGDAISATGRLCAYRAAQCIFDSQSALLMFDEVEDVFNDTENGMGMKSTAQSRKAWVNRILEQNQTPTIWVSNSDQLDPAFIRRFDMVLEIKVPPKKQRMNFIVKQCGHELDPMYQEAFSNIEQLSPAILNRSYKVAKMAKMHNDDLALPNSMTKLISNTLKAQGFRAVKLQDSNALPQFYDLSYINTPSNLKDIATGIQRHGFGRLCLYGASGTGKTAFARWLAEFIDQPLLIKRGSDLISPWVGQTEQNLAQAFAEAEEQQAVLLLDEVDSLLQDRRQASKSWEISQVNEFLVQMESFNGIVVATTNRFEELDQAALRRFDFKMHFDFLTYAQRFALLENVCQQLNLEIDETQIKTQLQGLNRLCAGDFAVIVRQACFQPFKNVNAVLQHLHEEMAVKYKTSQSIGFTASN</sequence>
<dbReference type="EMBL" id="JBHRSF010000045">
    <property type="protein sequence ID" value="MFC2995976.1"/>
    <property type="molecule type" value="Genomic_DNA"/>
</dbReference>
<dbReference type="InterPro" id="IPR003593">
    <property type="entry name" value="AAA+_ATPase"/>
</dbReference>
<reference evidence="3" key="4">
    <citation type="submission" date="2024-09" db="EMBL/GenBank/DDBJ databases">
        <authorList>
            <person name="Sun Q."/>
            <person name="Mori K."/>
        </authorList>
    </citation>
    <scope>NUCLEOTIDE SEQUENCE</scope>
    <source>
        <strain evidence="3">KCTC 62575</strain>
    </source>
</reference>
<feature type="domain" description="AAA+ ATPase" evidence="2">
    <location>
        <begin position="497"/>
        <end position="626"/>
    </location>
</feature>
<dbReference type="Gene3D" id="3.40.50.300">
    <property type="entry name" value="P-loop containing nucleotide triphosphate hydrolases"/>
    <property type="match status" value="2"/>
</dbReference>
<organism evidence="4 5">
    <name type="scientific">Acinetobacter sichuanensis</name>
    <dbReference type="NCBI Taxonomy" id="2136183"/>
    <lineage>
        <taxon>Bacteria</taxon>
        <taxon>Pseudomonadati</taxon>
        <taxon>Pseudomonadota</taxon>
        <taxon>Gammaproteobacteria</taxon>
        <taxon>Moraxellales</taxon>
        <taxon>Moraxellaceae</taxon>
        <taxon>Acinetobacter</taxon>
    </lineage>
</organism>
<dbReference type="GO" id="GO:0016197">
    <property type="term" value="P:endosomal transport"/>
    <property type="evidence" value="ECO:0007669"/>
    <property type="project" value="TreeGrafter"/>
</dbReference>
<dbReference type="InterPro" id="IPR027417">
    <property type="entry name" value="P-loop_NTPase"/>
</dbReference>
<keyword evidence="6" id="KW-1185">Reference proteome</keyword>
<evidence type="ECO:0000259" key="2">
    <source>
        <dbReference type="SMART" id="SM00382"/>
    </source>
</evidence>
<dbReference type="EMBL" id="PYIX02000062">
    <property type="protein sequence ID" value="RFC81695.1"/>
    <property type="molecule type" value="Genomic_DNA"/>
</dbReference>
<dbReference type="Pfam" id="PF00004">
    <property type="entry name" value="AAA"/>
    <property type="match status" value="2"/>
</dbReference>
<dbReference type="SUPFAM" id="SSF52540">
    <property type="entry name" value="P-loop containing nucleoside triphosphate hydrolases"/>
    <property type="match status" value="2"/>
</dbReference>
<dbReference type="Proteomes" id="UP001595455">
    <property type="component" value="Unassembled WGS sequence"/>
</dbReference>
<evidence type="ECO:0000313" key="6">
    <source>
        <dbReference type="Proteomes" id="UP001595455"/>
    </source>
</evidence>
<dbReference type="CDD" id="cd19481">
    <property type="entry name" value="RecA-like_protease"/>
    <property type="match status" value="1"/>
</dbReference>
<dbReference type="SMART" id="SM00382">
    <property type="entry name" value="AAA"/>
    <property type="match status" value="2"/>
</dbReference>
<evidence type="ECO:0000313" key="3">
    <source>
        <dbReference type="EMBL" id="MFC2995976.1"/>
    </source>
</evidence>
<dbReference type="PANTHER" id="PTHR23074">
    <property type="entry name" value="AAA DOMAIN-CONTAINING"/>
    <property type="match status" value="1"/>
</dbReference>
<dbReference type="GO" id="GO:0016887">
    <property type="term" value="F:ATP hydrolysis activity"/>
    <property type="evidence" value="ECO:0007669"/>
    <property type="project" value="InterPro"/>
</dbReference>
<reference evidence="4 5" key="2">
    <citation type="submission" date="2018-08" db="EMBL/GenBank/DDBJ databases">
        <title>The draft genome of Acinetobacter sichuanensis strain WCHAc060041.</title>
        <authorList>
            <person name="Qin J."/>
            <person name="Feng Y."/>
            <person name="Zong Z."/>
        </authorList>
    </citation>
    <scope>NUCLEOTIDE SEQUENCE [LARGE SCALE GENOMIC DNA]</scope>
    <source>
        <strain evidence="4 5">WCHAc060041</strain>
    </source>
</reference>
<dbReference type="GO" id="GO:0005524">
    <property type="term" value="F:ATP binding"/>
    <property type="evidence" value="ECO:0007669"/>
    <property type="project" value="InterPro"/>
</dbReference>
<dbReference type="PANTHER" id="PTHR23074:SF17">
    <property type="entry name" value="FIDGETIN-LIKE PROTEIN 1"/>
    <property type="match status" value="1"/>
</dbReference>
<evidence type="ECO:0000313" key="4">
    <source>
        <dbReference type="EMBL" id="RFC81695.1"/>
    </source>
</evidence>
<dbReference type="InterPro" id="IPR050304">
    <property type="entry name" value="MT-severing_AAA_ATPase"/>
</dbReference>
<feature type="domain" description="AAA+ ATPase" evidence="2">
    <location>
        <begin position="257"/>
        <end position="389"/>
    </location>
</feature>
<reference evidence="6" key="3">
    <citation type="journal article" date="2019" name="Int. J. Syst. Evol. Microbiol.">
        <title>The Global Catalogue of Microorganisms (GCM) 10K type strain sequencing project: providing services to taxonomists for standard genome sequencing and annotation.</title>
        <authorList>
            <consortium name="The Broad Institute Genomics Platform"/>
            <consortium name="The Broad Institute Genome Sequencing Center for Infectious Disease"/>
            <person name="Wu L."/>
            <person name="Ma J."/>
        </authorList>
    </citation>
    <scope>NUCLEOTIDE SEQUENCE [LARGE SCALE GENOMIC DNA]</scope>
    <source>
        <strain evidence="6">KCTC 62575</strain>
    </source>
</reference>
<comment type="caution">
    <text evidence="4">The sequence shown here is derived from an EMBL/GenBank/DDBJ whole genome shotgun (WGS) entry which is preliminary data.</text>
</comment>
<dbReference type="RefSeq" id="WP_107010022.1">
    <property type="nucleotide sequence ID" value="NZ_JBHRSF010000045.1"/>
</dbReference>
<accession>A0A371YJQ9</accession>
<reference evidence="3" key="1">
    <citation type="journal article" date="2014" name="Int. J. Syst. Evol. Microbiol.">
        <title>Complete genome of a new Firmicutes species belonging to the dominant human colonic microbiota ('Ruminococcus bicirculans') reveals two chromosomes and a selective capacity to utilize plant glucans.</title>
        <authorList>
            <consortium name="NISC Comparative Sequencing Program"/>
            <person name="Wegmann U."/>
            <person name="Louis P."/>
            <person name="Goesmann A."/>
            <person name="Henrissat B."/>
            <person name="Duncan S.H."/>
            <person name="Flint H.J."/>
        </authorList>
    </citation>
    <scope>NUCLEOTIDE SEQUENCE</scope>
    <source>
        <strain evidence="3">KCTC 62575</strain>
    </source>
</reference>
<dbReference type="OrthoDB" id="9809379at2"/>
<name>A0A371YJQ9_9GAMM</name>